<evidence type="ECO:0000313" key="1">
    <source>
        <dbReference type="EMBL" id="KAI3709857.1"/>
    </source>
</evidence>
<reference evidence="1 2" key="2">
    <citation type="journal article" date="2022" name="Mol. Ecol. Resour.">
        <title>The genomes of chicory, endive, great burdock and yacon provide insights into Asteraceae paleo-polyploidization history and plant inulin production.</title>
        <authorList>
            <person name="Fan W."/>
            <person name="Wang S."/>
            <person name="Wang H."/>
            <person name="Wang A."/>
            <person name="Jiang F."/>
            <person name="Liu H."/>
            <person name="Zhao H."/>
            <person name="Xu D."/>
            <person name="Zhang Y."/>
        </authorList>
    </citation>
    <scope>NUCLEOTIDE SEQUENCE [LARGE SCALE GENOMIC DNA]</scope>
    <source>
        <strain evidence="2">cv. Punajuju</strain>
        <tissue evidence="1">Leaves</tissue>
    </source>
</reference>
<organism evidence="1 2">
    <name type="scientific">Cichorium intybus</name>
    <name type="common">Chicory</name>
    <dbReference type="NCBI Taxonomy" id="13427"/>
    <lineage>
        <taxon>Eukaryota</taxon>
        <taxon>Viridiplantae</taxon>
        <taxon>Streptophyta</taxon>
        <taxon>Embryophyta</taxon>
        <taxon>Tracheophyta</taxon>
        <taxon>Spermatophyta</taxon>
        <taxon>Magnoliopsida</taxon>
        <taxon>eudicotyledons</taxon>
        <taxon>Gunneridae</taxon>
        <taxon>Pentapetalae</taxon>
        <taxon>asterids</taxon>
        <taxon>campanulids</taxon>
        <taxon>Asterales</taxon>
        <taxon>Asteraceae</taxon>
        <taxon>Cichorioideae</taxon>
        <taxon>Cichorieae</taxon>
        <taxon>Cichoriinae</taxon>
        <taxon>Cichorium</taxon>
    </lineage>
</organism>
<evidence type="ECO:0000313" key="2">
    <source>
        <dbReference type="Proteomes" id="UP001055811"/>
    </source>
</evidence>
<reference evidence="2" key="1">
    <citation type="journal article" date="2022" name="Mol. Ecol. Resour.">
        <title>The genomes of chicory, endive, great burdock and yacon provide insights into Asteraceae palaeo-polyploidization history and plant inulin production.</title>
        <authorList>
            <person name="Fan W."/>
            <person name="Wang S."/>
            <person name="Wang H."/>
            <person name="Wang A."/>
            <person name="Jiang F."/>
            <person name="Liu H."/>
            <person name="Zhao H."/>
            <person name="Xu D."/>
            <person name="Zhang Y."/>
        </authorList>
    </citation>
    <scope>NUCLEOTIDE SEQUENCE [LARGE SCALE GENOMIC DNA]</scope>
    <source>
        <strain evidence="2">cv. Punajuju</strain>
    </source>
</reference>
<accession>A0ACB9AJ14</accession>
<proteinExistence type="predicted"/>
<dbReference type="Proteomes" id="UP001055811">
    <property type="component" value="Linkage Group LG07"/>
</dbReference>
<name>A0ACB9AJ14_CICIN</name>
<comment type="caution">
    <text evidence="1">The sequence shown here is derived from an EMBL/GenBank/DDBJ whole genome shotgun (WGS) entry which is preliminary data.</text>
</comment>
<keyword evidence="2" id="KW-1185">Reference proteome</keyword>
<protein>
    <submittedName>
        <fullName evidence="1">Uncharacterized protein</fullName>
    </submittedName>
</protein>
<dbReference type="EMBL" id="CM042015">
    <property type="protein sequence ID" value="KAI3709857.1"/>
    <property type="molecule type" value="Genomic_DNA"/>
</dbReference>
<sequence>MNSFFNSYSQGENFLVNFMMNYDNAIQKQRNSQRELDHKTKQAHYGMKSPSDIEQQAAKIYTSALFFDIQKELYKGVWFCEDKESTEGDGMEYYTVIQKNKRREFKATFQVEIRAAEKKIKCSCGLFTQCGILCRHAFKILIKKYFKEIPSEYILRRWTKDVIYSNHKLIRDRFDERDAEVTKLVNEAFFTFQSCLDIVRDDKEKLACFVQKTKHMLNDVKSDSTSEVTTNNADLVEKLLGVAVPEEIVVQVPDVQFNKGCGKKRLVGEYEKSILKAQKKTRICSGCGKREPHNLRTCPTRIANQKKETTGSVLND</sequence>
<gene>
    <name evidence="1" type="ORF">L2E82_39625</name>
</gene>